<feature type="transmembrane region" description="Helical" evidence="6">
    <location>
        <begin position="782"/>
        <end position="805"/>
    </location>
</feature>
<dbReference type="InterPro" id="IPR025857">
    <property type="entry name" value="MacB_PCD"/>
</dbReference>
<evidence type="ECO:0000259" key="7">
    <source>
        <dbReference type="Pfam" id="PF02687"/>
    </source>
</evidence>
<feature type="transmembrane region" description="Helical" evidence="6">
    <location>
        <begin position="60"/>
        <end position="82"/>
    </location>
</feature>
<keyword evidence="2" id="KW-1003">Cell membrane</keyword>
<reference evidence="9 10" key="1">
    <citation type="submission" date="2019-03" db="EMBL/GenBank/DDBJ databases">
        <title>Genomic Encyclopedia of Type Strains, Phase IV (KMG-IV): sequencing the most valuable type-strain genomes for metagenomic binning, comparative biology and taxonomic classification.</title>
        <authorList>
            <person name="Goeker M."/>
        </authorList>
    </citation>
    <scope>NUCLEOTIDE SEQUENCE [LARGE SCALE GENOMIC DNA]</scope>
    <source>
        <strain evidence="9 10">DSM 100059</strain>
    </source>
</reference>
<dbReference type="Proteomes" id="UP000294498">
    <property type="component" value="Unassembled WGS sequence"/>
</dbReference>
<dbReference type="GO" id="GO:0005886">
    <property type="term" value="C:plasma membrane"/>
    <property type="evidence" value="ECO:0007669"/>
    <property type="project" value="UniProtKB-SubCell"/>
</dbReference>
<dbReference type="InterPro" id="IPR050250">
    <property type="entry name" value="Macrolide_Exporter_MacB"/>
</dbReference>
<evidence type="ECO:0000256" key="5">
    <source>
        <dbReference type="ARBA" id="ARBA00023136"/>
    </source>
</evidence>
<feature type="domain" description="ABC3 transporter permease C-terminal" evidence="7">
    <location>
        <begin position="351"/>
        <end position="462"/>
    </location>
</feature>
<evidence type="ECO:0000256" key="3">
    <source>
        <dbReference type="ARBA" id="ARBA00022692"/>
    </source>
</evidence>
<dbReference type="Pfam" id="PF02687">
    <property type="entry name" value="FtsX"/>
    <property type="match status" value="2"/>
</dbReference>
<proteinExistence type="predicted"/>
<dbReference type="EMBL" id="SODV01000001">
    <property type="protein sequence ID" value="TDX01989.1"/>
    <property type="molecule type" value="Genomic_DNA"/>
</dbReference>
<dbReference type="Pfam" id="PF12704">
    <property type="entry name" value="MacB_PCD"/>
    <property type="match status" value="2"/>
</dbReference>
<protein>
    <submittedName>
        <fullName evidence="9">Putative ABC transport system permease protein</fullName>
    </submittedName>
</protein>
<feature type="transmembrane region" description="Helical" evidence="6">
    <location>
        <begin position="817"/>
        <end position="839"/>
    </location>
</feature>
<sequence>MKAYIYAITYARCIENGHAKRIYVLIYNRIKPGIRFVFPTTMLRNYLLVALRQLRRQKMYASIMIGGFALSIAACILITLYIRDELSYDRYIPRADQAFRVVEHWAGGDYPGRYTDFAAPFGPGLMSDYTGVEKSGRLMNNSLFYGAGANQIRRADQTQNTYEEGFVYADQSLLDILGMPMIYGTAGHALDAPHSLVMTRRMAEKYFPHQNPVGQVFYLNNDTKTPYTIGGVIPDFASTSSLPYDFFLTLKGVELWQGEQTFWGANNYDTYVLLKPGTDVNAFQRAVTASELQRHIIPFMKSSGQKDVETKTKGYAIELQPVRDIYLRSYAISDDLPSHGDMRLVWMFGGIAAFILLIACVNFVNLATARSANRAKEIGLRKVIGSYRSSLVRQFLTESLVYSLLSFALALLLAQTLLPFFNHLTGKSLSLPWGSLWFAPFLLGSAFLLGIVSGLYPAYYLSAFKPVKVLKGQVARGSKNARLRSVLVVFQFTTSIILIAGTLVVYSQMQYILHRKVGFNKDQVLVIQGTNTIADIQAFKNDLLRLPQAKSVAISDFLPIDIPGAKLNQNAFYMYGRKGASPVFAQDWSVDYEYLQTMGMQLSEGRDFSRTMASDTGAIIINETMARKMGIGAHPLGAVLDHFGRPFHVVGVVRDFNFQSFRTDIDPVCLTIGISPSMVSVRTVSDRVGGLIPQVDALWKKYVPNQALRYTFLDDGFRRMYADVERDGSILTCFTVLAIIIACLGLFALSSFMAEQRTKEIGIRKVLGASVHQLLVLMSREFVLLILLALAIAIPIAWWAMHAWLQDFKYREDISGWLFLAVGGIALAIALATTSYQSLRAALENPIKSLKTE</sequence>
<dbReference type="PANTHER" id="PTHR30572">
    <property type="entry name" value="MEMBRANE COMPONENT OF TRANSPORTER-RELATED"/>
    <property type="match status" value="1"/>
</dbReference>
<organism evidence="9 10">
    <name type="scientific">Dinghuibacter silviterrae</name>
    <dbReference type="NCBI Taxonomy" id="1539049"/>
    <lineage>
        <taxon>Bacteria</taxon>
        <taxon>Pseudomonadati</taxon>
        <taxon>Bacteroidota</taxon>
        <taxon>Chitinophagia</taxon>
        <taxon>Chitinophagales</taxon>
        <taxon>Chitinophagaceae</taxon>
        <taxon>Dinghuibacter</taxon>
    </lineage>
</organism>
<feature type="transmembrane region" description="Helical" evidence="6">
    <location>
        <begin position="400"/>
        <end position="421"/>
    </location>
</feature>
<comment type="subcellular location">
    <subcellularLocation>
        <location evidence="1">Cell membrane</location>
        <topology evidence="1">Multi-pass membrane protein</topology>
    </subcellularLocation>
</comment>
<evidence type="ECO:0000256" key="1">
    <source>
        <dbReference type="ARBA" id="ARBA00004651"/>
    </source>
</evidence>
<keyword evidence="5 6" id="KW-0472">Membrane</keyword>
<evidence type="ECO:0000313" key="10">
    <source>
        <dbReference type="Proteomes" id="UP000294498"/>
    </source>
</evidence>
<keyword evidence="4 6" id="KW-1133">Transmembrane helix</keyword>
<evidence type="ECO:0000256" key="6">
    <source>
        <dbReference type="SAM" id="Phobius"/>
    </source>
</evidence>
<name>A0A4R8DUY1_9BACT</name>
<evidence type="ECO:0000256" key="4">
    <source>
        <dbReference type="ARBA" id="ARBA00022989"/>
    </source>
</evidence>
<accession>A0A4R8DUY1</accession>
<evidence type="ECO:0000256" key="2">
    <source>
        <dbReference type="ARBA" id="ARBA00022475"/>
    </source>
</evidence>
<feature type="transmembrane region" description="Helical" evidence="6">
    <location>
        <begin position="483"/>
        <end position="506"/>
    </location>
</feature>
<feature type="transmembrane region" description="Helical" evidence="6">
    <location>
        <begin position="344"/>
        <end position="366"/>
    </location>
</feature>
<feature type="transmembrane region" description="Helical" evidence="6">
    <location>
        <begin position="728"/>
        <end position="749"/>
    </location>
</feature>
<feature type="transmembrane region" description="Helical" evidence="6">
    <location>
        <begin position="441"/>
        <end position="462"/>
    </location>
</feature>
<keyword evidence="3 6" id="KW-0812">Transmembrane</keyword>
<dbReference type="PANTHER" id="PTHR30572:SF18">
    <property type="entry name" value="ABC-TYPE MACROLIDE FAMILY EXPORT SYSTEM PERMEASE COMPONENT 2"/>
    <property type="match status" value="1"/>
</dbReference>
<dbReference type="AlphaFoldDB" id="A0A4R8DUY1"/>
<feature type="domain" description="MacB-like periplasmic core" evidence="8">
    <location>
        <begin position="522"/>
        <end position="660"/>
    </location>
</feature>
<gene>
    <name evidence="9" type="ORF">EDB95_3036</name>
</gene>
<evidence type="ECO:0000259" key="8">
    <source>
        <dbReference type="Pfam" id="PF12704"/>
    </source>
</evidence>
<feature type="domain" description="ABC3 transporter permease C-terminal" evidence="7">
    <location>
        <begin position="733"/>
        <end position="842"/>
    </location>
</feature>
<evidence type="ECO:0000313" key="9">
    <source>
        <dbReference type="EMBL" id="TDX01989.1"/>
    </source>
</evidence>
<dbReference type="InterPro" id="IPR003838">
    <property type="entry name" value="ABC3_permease_C"/>
</dbReference>
<comment type="caution">
    <text evidence="9">The sequence shown here is derived from an EMBL/GenBank/DDBJ whole genome shotgun (WGS) entry which is preliminary data.</text>
</comment>
<feature type="domain" description="MacB-like periplasmic core" evidence="8">
    <location>
        <begin position="63"/>
        <end position="289"/>
    </location>
</feature>
<dbReference type="GO" id="GO:0022857">
    <property type="term" value="F:transmembrane transporter activity"/>
    <property type="evidence" value="ECO:0007669"/>
    <property type="project" value="TreeGrafter"/>
</dbReference>
<keyword evidence="10" id="KW-1185">Reference proteome</keyword>